<dbReference type="OrthoDB" id="5519740at2759"/>
<evidence type="ECO:0000313" key="1">
    <source>
        <dbReference type="EMBL" id="RPA97924.1"/>
    </source>
</evidence>
<gene>
    <name evidence="1" type="ORF">L873DRAFT_1689321</name>
</gene>
<accession>A0A3N4JW34</accession>
<dbReference type="SUPFAM" id="SSF54909">
    <property type="entry name" value="Dimeric alpha+beta barrel"/>
    <property type="match status" value="1"/>
</dbReference>
<organism evidence="1 2">
    <name type="scientific">Choiromyces venosus 120613-1</name>
    <dbReference type="NCBI Taxonomy" id="1336337"/>
    <lineage>
        <taxon>Eukaryota</taxon>
        <taxon>Fungi</taxon>
        <taxon>Dikarya</taxon>
        <taxon>Ascomycota</taxon>
        <taxon>Pezizomycotina</taxon>
        <taxon>Pezizomycetes</taxon>
        <taxon>Pezizales</taxon>
        <taxon>Tuberaceae</taxon>
        <taxon>Choiromyces</taxon>
    </lineage>
</organism>
<proteinExistence type="predicted"/>
<dbReference type="InterPro" id="IPR011008">
    <property type="entry name" value="Dimeric_a/b-barrel"/>
</dbReference>
<dbReference type="Gene3D" id="3.30.70.1060">
    <property type="entry name" value="Dimeric alpha+beta barrel"/>
    <property type="match status" value="1"/>
</dbReference>
<dbReference type="EMBL" id="ML120400">
    <property type="protein sequence ID" value="RPA97924.1"/>
    <property type="molecule type" value="Genomic_DNA"/>
</dbReference>
<dbReference type="PANTHER" id="PTHR33606">
    <property type="entry name" value="PROTEIN YCII"/>
    <property type="match status" value="1"/>
</dbReference>
<keyword evidence="2" id="KW-1185">Reference proteome</keyword>
<dbReference type="STRING" id="1336337.A0A3N4JW34"/>
<name>A0A3N4JW34_9PEZI</name>
<dbReference type="Proteomes" id="UP000276215">
    <property type="component" value="Unassembled WGS sequence"/>
</dbReference>
<evidence type="ECO:0008006" key="3">
    <source>
        <dbReference type="Google" id="ProtNLM"/>
    </source>
</evidence>
<sequence>MFKFPLPRTTLPSFNPFVRFPITPTNFAQRPHNFLNNYKYAAAMSTAPEKTEWLCILPDQANGGLERRLKVRAEHLEGVKKNQEAGFANFGGVFLNEPAQEGKDLSFKGSIIVATGVNKEAVIEVLKQDVYSKNDVWDWEKAEIYPFKTAIASPLPYV</sequence>
<evidence type="ECO:0000313" key="2">
    <source>
        <dbReference type="Proteomes" id="UP000276215"/>
    </source>
</evidence>
<reference evidence="1 2" key="1">
    <citation type="journal article" date="2018" name="Nat. Ecol. Evol.">
        <title>Pezizomycetes genomes reveal the molecular basis of ectomycorrhizal truffle lifestyle.</title>
        <authorList>
            <person name="Murat C."/>
            <person name="Payen T."/>
            <person name="Noel B."/>
            <person name="Kuo A."/>
            <person name="Morin E."/>
            <person name="Chen J."/>
            <person name="Kohler A."/>
            <person name="Krizsan K."/>
            <person name="Balestrini R."/>
            <person name="Da Silva C."/>
            <person name="Montanini B."/>
            <person name="Hainaut M."/>
            <person name="Levati E."/>
            <person name="Barry K.W."/>
            <person name="Belfiori B."/>
            <person name="Cichocki N."/>
            <person name="Clum A."/>
            <person name="Dockter R.B."/>
            <person name="Fauchery L."/>
            <person name="Guy J."/>
            <person name="Iotti M."/>
            <person name="Le Tacon F."/>
            <person name="Lindquist E.A."/>
            <person name="Lipzen A."/>
            <person name="Malagnac F."/>
            <person name="Mello A."/>
            <person name="Molinier V."/>
            <person name="Miyauchi S."/>
            <person name="Poulain J."/>
            <person name="Riccioni C."/>
            <person name="Rubini A."/>
            <person name="Sitrit Y."/>
            <person name="Splivallo R."/>
            <person name="Traeger S."/>
            <person name="Wang M."/>
            <person name="Zifcakova L."/>
            <person name="Wipf D."/>
            <person name="Zambonelli A."/>
            <person name="Paolocci F."/>
            <person name="Nowrousian M."/>
            <person name="Ottonello S."/>
            <person name="Baldrian P."/>
            <person name="Spatafora J.W."/>
            <person name="Henrissat B."/>
            <person name="Nagy L.G."/>
            <person name="Aury J.M."/>
            <person name="Wincker P."/>
            <person name="Grigoriev I.V."/>
            <person name="Bonfante P."/>
            <person name="Martin F.M."/>
        </authorList>
    </citation>
    <scope>NUCLEOTIDE SEQUENCE [LARGE SCALE GENOMIC DNA]</scope>
    <source>
        <strain evidence="1 2">120613-1</strain>
    </source>
</reference>
<dbReference type="InterPro" id="IPR051807">
    <property type="entry name" value="Sec-metab_biosynth-assoc"/>
</dbReference>
<dbReference type="AlphaFoldDB" id="A0A3N4JW34"/>
<dbReference type="PANTHER" id="PTHR33606:SF3">
    <property type="entry name" value="PROTEIN YCII"/>
    <property type="match status" value="1"/>
</dbReference>
<protein>
    <recommendedName>
        <fullName evidence="3">YCII-related domain-containing protein</fullName>
    </recommendedName>
</protein>